<evidence type="ECO:0000256" key="10">
    <source>
        <dbReference type="ARBA" id="ARBA00022786"/>
    </source>
</evidence>
<evidence type="ECO:0000256" key="6">
    <source>
        <dbReference type="ARBA" id="ARBA00022679"/>
    </source>
</evidence>
<evidence type="ECO:0000259" key="17">
    <source>
        <dbReference type="Pfam" id="PF08746"/>
    </source>
</evidence>
<dbReference type="Gene3D" id="1.10.10.10">
    <property type="entry name" value="Winged helix-like DNA-binding domain superfamily/Winged helix DNA-binding domain"/>
    <property type="match status" value="1"/>
</dbReference>
<feature type="compositionally biased region" description="Acidic residues" evidence="16">
    <location>
        <begin position="325"/>
        <end position="335"/>
    </location>
</feature>
<dbReference type="Proteomes" id="UP001244011">
    <property type="component" value="Unassembled WGS sequence"/>
</dbReference>
<dbReference type="EC" id="2.3.2.27" evidence="4 15"/>
<keyword evidence="10 15" id="KW-0833">Ubl conjugation pathway</keyword>
<evidence type="ECO:0000256" key="7">
    <source>
        <dbReference type="ARBA" id="ARBA00022723"/>
    </source>
</evidence>
<feature type="region of interest" description="Disordered" evidence="16">
    <location>
        <begin position="144"/>
        <end position="176"/>
    </location>
</feature>
<dbReference type="PANTHER" id="PTHR20973">
    <property type="entry name" value="NON-SMC ELEMENT 1-RELATED"/>
    <property type="match status" value="1"/>
</dbReference>
<name>A0AAJ0FBA3_9PEZI</name>
<dbReference type="Gene3D" id="3.30.40.10">
    <property type="entry name" value="Zinc/RING finger domain, C3HC4 (zinc finger)"/>
    <property type="match status" value="1"/>
</dbReference>
<evidence type="ECO:0000256" key="9">
    <source>
        <dbReference type="ARBA" id="ARBA00022771"/>
    </source>
</evidence>
<dbReference type="InterPro" id="IPR036388">
    <property type="entry name" value="WH-like_DNA-bd_sf"/>
</dbReference>
<evidence type="ECO:0000256" key="1">
    <source>
        <dbReference type="ARBA" id="ARBA00000900"/>
    </source>
</evidence>
<gene>
    <name evidence="18" type="ORF">QBC33DRAFT_552469</name>
</gene>
<keyword evidence="14 15" id="KW-0539">Nucleus</keyword>
<dbReference type="EMBL" id="MU839040">
    <property type="protein sequence ID" value="KAK1762266.1"/>
    <property type="molecule type" value="Genomic_DNA"/>
</dbReference>
<keyword evidence="7 15" id="KW-0479">Metal-binding</keyword>
<evidence type="ECO:0000256" key="15">
    <source>
        <dbReference type="RuleBase" id="RU368018"/>
    </source>
</evidence>
<evidence type="ECO:0000256" key="16">
    <source>
        <dbReference type="SAM" id="MobiDB-lite"/>
    </source>
</evidence>
<comment type="subcellular location">
    <subcellularLocation>
        <location evidence="2 15">Nucleus</location>
    </subcellularLocation>
</comment>
<dbReference type="Gene3D" id="3.90.1150.220">
    <property type="match status" value="1"/>
</dbReference>
<evidence type="ECO:0000313" key="18">
    <source>
        <dbReference type="EMBL" id="KAK1762266.1"/>
    </source>
</evidence>
<evidence type="ECO:0000256" key="13">
    <source>
        <dbReference type="ARBA" id="ARBA00023204"/>
    </source>
</evidence>
<proteinExistence type="inferred from homology"/>
<comment type="caution">
    <text evidence="18">The sequence shown here is derived from an EMBL/GenBank/DDBJ whole genome shotgun (WGS) entry which is preliminary data.</text>
</comment>
<comment type="subunit">
    <text evidence="15">Component of the Smc5-Smc6 complex.</text>
</comment>
<dbReference type="GO" id="GO:0005634">
    <property type="term" value="C:nucleus"/>
    <property type="evidence" value="ECO:0007669"/>
    <property type="project" value="UniProtKB-SubCell"/>
</dbReference>
<evidence type="ECO:0000256" key="4">
    <source>
        <dbReference type="ARBA" id="ARBA00012483"/>
    </source>
</evidence>
<dbReference type="Pfam" id="PF08746">
    <property type="entry name" value="zf-RING-like"/>
    <property type="match status" value="1"/>
</dbReference>
<reference evidence="18" key="1">
    <citation type="submission" date="2023-06" db="EMBL/GenBank/DDBJ databases">
        <title>Genome-scale phylogeny and comparative genomics of the fungal order Sordariales.</title>
        <authorList>
            <consortium name="Lawrence Berkeley National Laboratory"/>
            <person name="Hensen N."/>
            <person name="Bonometti L."/>
            <person name="Westerberg I."/>
            <person name="Brannstrom I.O."/>
            <person name="Guillou S."/>
            <person name="Cros-Aarteil S."/>
            <person name="Calhoun S."/>
            <person name="Haridas S."/>
            <person name="Kuo A."/>
            <person name="Mondo S."/>
            <person name="Pangilinan J."/>
            <person name="Riley R."/>
            <person name="Labutti K."/>
            <person name="Andreopoulos B."/>
            <person name="Lipzen A."/>
            <person name="Chen C."/>
            <person name="Yanf M."/>
            <person name="Daum C."/>
            <person name="Ng V."/>
            <person name="Clum A."/>
            <person name="Steindorff A."/>
            <person name="Ohm R."/>
            <person name="Martin F."/>
            <person name="Silar P."/>
            <person name="Natvig D."/>
            <person name="Lalanne C."/>
            <person name="Gautier V."/>
            <person name="Ament-Velasquez S.L."/>
            <person name="Kruys A."/>
            <person name="Hutchinson M.I."/>
            <person name="Powell A.J."/>
            <person name="Barry K."/>
            <person name="Miller A.N."/>
            <person name="Grigoriev I.V."/>
            <person name="Debuchy R."/>
            <person name="Gladieux P."/>
            <person name="Thoren M.H."/>
            <person name="Johannesson H."/>
        </authorList>
    </citation>
    <scope>NUCLEOTIDE SEQUENCE</scope>
    <source>
        <strain evidence="18">8032-3</strain>
    </source>
</reference>
<evidence type="ECO:0000256" key="2">
    <source>
        <dbReference type="ARBA" id="ARBA00004123"/>
    </source>
</evidence>
<dbReference type="AlphaFoldDB" id="A0AAJ0FBA3"/>
<comment type="function">
    <text evidence="15">Acts in a DNA repair pathway for removal of UV-induced DNA damage that is distinct from classical nucleotide excision repair and in repair of ionizing radiation damage. Functions in homologous recombination repair of DNA double strand breaks and in recovery of stalled replication forks.</text>
</comment>
<dbReference type="InterPro" id="IPR011513">
    <property type="entry name" value="Nse1"/>
</dbReference>
<accession>A0AAJ0FBA3</accession>
<keyword evidence="6 15" id="KW-0808">Transferase</keyword>
<evidence type="ECO:0000256" key="14">
    <source>
        <dbReference type="ARBA" id="ARBA00023242"/>
    </source>
</evidence>
<keyword evidence="11 15" id="KW-0862">Zinc</keyword>
<dbReference type="InterPro" id="IPR014857">
    <property type="entry name" value="Nse1_RING_C4HC3-type"/>
</dbReference>
<feature type="compositionally biased region" description="Low complexity" evidence="16">
    <location>
        <begin position="311"/>
        <end position="324"/>
    </location>
</feature>
<evidence type="ECO:0000313" key="19">
    <source>
        <dbReference type="Proteomes" id="UP001244011"/>
    </source>
</evidence>
<comment type="similarity">
    <text evidence="3 15">Belongs to the NSE1 family.</text>
</comment>
<feature type="region of interest" description="Disordered" evidence="16">
    <location>
        <begin position="300"/>
        <end position="335"/>
    </location>
</feature>
<sequence length="335" mass="37254">MDEWQPPLPEGYDHTNRAFLQALMSRGTMTLADGQQIIAAIVGASAGGSRNPVDPASVTQGDLDEYIHAAREALAPLDYDIRRTQHQKTKEWVYALINVHSDPATQLATTHTPDEISFIKRLLDAMFDTYNTPRMEVLAVDESQALKASRPSRPGRESNVGANGASGEDSQSAAKDRGLRHSEVLTLLKSLVAEGWLEKSRDGFYSLSTRSLLELWPWLMATYNDADSEDDWQRIKFCEGCKEIVTVGQRCADRDCVARIHDICHDQVWPSRANKKCPKCEKPWDANRFVGERAVTSTKAYQKGRSRGSGRRSNLTEAIIAQEEAGGEDEGEMEA</sequence>
<evidence type="ECO:0000256" key="12">
    <source>
        <dbReference type="ARBA" id="ARBA00023172"/>
    </source>
</evidence>
<feature type="domain" description="Non-structural maintenance of chromosomes element 1 RING C4HC3-type" evidence="17">
    <location>
        <begin position="238"/>
        <end position="280"/>
    </location>
</feature>
<dbReference type="GeneID" id="85312499"/>
<keyword evidence="12 15" id="KW-0233">DNA recombination</keyword>
<evidence type="ECO:0000256" key="8">
    <source>
        <dbReference type="ARBA" id="ARBA00022763"/>
    </source>
</evidence>
<keyword evidence="19" id="KW-1185">Reference proteome</keyword>
<dbReference type="GO" id="GO:0008270">
    <property type="term" value="F:zinc ion binding"/>
    <property type="evidence" value="ECO:0007669"/>
    <property type="project" value="UniProtKB-KW"/>
</dbReference>
<dbReference type="GO" id="GO:0000724">
    <property type="term" value="P:double-strand break repair via homologous recombination"/>
    <property type="evidence" value="ECO:0007669"/>
    <property type="project" value="TreeGrafter"/>
</dbReference>
<dbReference type="PANTHER" id="PTHR20973:SF0">
    <property type="entry name" value="NON-STRUCTURAL MAINTENANCE OF CHROMOSOMES ELEMENT 1 HOMOLOG"/>
    <property type="match status" value="1"/>
</dbReference>
<dbReference type="RefSeq" id="XP_060278479.1">
    <property type="nucleotide sequence ID" value="XM_060429312.1"/>
</dbReference>
<keyword evidence="8 15" id="KW-0227">DNA damage</keyword>
<protein>
    <recommendedName>
        <fullName evidence="5 15">Non-structural maintenance of chromosomes element 1 homolog</fullName>
        <ecNumber evidence="4 15">2.3.2.27</ecNumber>
    </recommendedName>
</protein>
<keyword evidence="13 15" id="KW-0234">DNA repair</keyword>
<dbReference type="CDD" id="cd16493">
    <property type="entry name" value="RING-CH-C4HC3_NSE1"/>
    <property type="match status" value="1"/>
</dbReference>
<evidence type="ECO:0000256" key="3">
    <source>
        <dbReference type="ARBA" id="ARBA00010258"/>
    </source>
</evidence>
<dbReference type="GO" id="GO:0030915">
    <property type="term" value="C:Smc5-Smc6 complex"/>
    <property type="evidence" value="ECO:0007669"/>
    <property type="project" value="UniProtKB-UniRule"/>
</dbReference>
<dbReference type="Pfam" id="PF07574">
    <property type="entry name" value="SMC_Nse1"/>
    <property type="match status" value="1"/>
</dbReference>
<keyword evidence="9 15" id="KW-0863">Zinc-finger</keyword>
<evidence type="ECO:0000256" key="5">
    <source>
        <dbReference type="ARBA" id="ARBA00019422"/>
    </source>
</evidence>
<dbReference type="GO" id="GO:0061630">
    <property type="term" value="F:ubiquitin protein ligase activity"/>
    <property type="evidence" value="ECO:0007669"/>
    <property type="project" value="UniProtKB-EC"/>
</dbReference>
<dbReference type="InterPro" id="IPR013083">
    <property type="entry name" value="Znf_RING/FYVE/PHD"/>
</dbReference>
<evidence type="ECO:0000256" key="11">
    <source>
        <dbReference type="ARBA" id="ARBA00022833"/>
    </source>
</evidence>
<comment type="catalytic activity">
    <reaction evidence="1 15">
        <text>S-ubiquitinyl-[E2 ubiquitin-conjugating enzyme]-L-cysteine + [acceptor protein]-L-lysine = [E2 ubiquitin-conjugating enzyme]-L-cysteine + N(6)-ubiquitinyl-[acceptor protein]-L-lysine.</text>
        <dbReference type="EC" id="2.3.2.27"/>
    </reaction>
</comment>
<organism evidence="18 19">
    <name type="scientific">Phialemonium atrogriseum</name>
    <dbReference type="NCBI Taxonomy" id="1093897"/>
    <lineage>
        <taxon>Eukaryota</taxon>
        <taxon>Fungi</taxon>
        <taxon>Dikarya</taxon>
        <taxon>Ascomycota</taxon>
        <taxon>Pezizomycotina</taxon>
        <taxon>Sordariomycetes</taxon>
        <taxon>Sordariomycetidae</taxon>
        <taxon>Cephalothecales</taxon>
        <taxon>Cephalothecaceae</taxon>
        <taxon>Phialemonium</taxon>
    </lineage>
</organism>